<accession>A0A7Z1IN45</accession>
<sequence>MMKMLAKALVATATALTASVAFAFPVNLTSVSGSFENAVGGSNVNGEGTSQIRWGYSSGYGQSGYNFNGTAPLPQTILDNDAFVLGSLTHINKPVTGDGITGVDLAVNLGFDGFGDNGGSSGTFVFAHDETPNTAPVVTGQTYTCASWFLFLCLDWSKIDVVENVGDVDDQIWILDEYVTSTDFQLGNNLYSLDLLGFEGDLETFLTAENAITSVNLMARLNVTELPVPEPGTMALLGLGLLGLGAARKRARQ</sequence>
<dbReference type="EMBL" id="NEFY01000004">
    <property type="protein sequence ID" value="OZC36654.1"/>
    <property type="molecule type" value="Genomic_DNA"/>
</dbReference>
<dbReference type="InterPro" id="IPR047995">
    <property type="entry name" value="Choice_anch_K"/>
</dbReference>
<dbReference type="Proteomes" id="UP000216984">
    <property type="component" value="Unassembled WGS sequence"/>
</dbReference>
<feature type="chain" id="PRO_5030587484" description="Ice-binding protein C-terminal domain-containing protein" evidence="1">
    <location>
        <begin position="24"/>
        <end position="253"/>
    </location>
</feature>
<evidence type="ECO:0000313" key="4">
    <source>
        <dbReference type="Proteomes" id="UP000216984"/>
    </source>
</evidence>
<dbReference type="Pfam" id="PF07589">
    <property type="entry name" value="PEP-CTERM"/>
    <property type="match status" value="1"/>
</dbReference>
<feature type="signal peptide" evidence="1">
    <location>
        <begin position="1"/>
        <end position="23"/>
    </location>
</feature>
<evidence type="ECO:0000259" key="2">
    <source>
        <dbReference type="Pfam" id="PF07589"/>
    </source>
</evidence>
<keyword evidence="1" id="KW-0732">Signal</keyword>
<keyword evidence="4" id="KW-1185">Reference proteome</keyword>
<dbReference type="NCBIfam" id="NF038125">
    <property type="entry name" value="PEP_CTERM_THxN"/>
    <property type="match status" value="1"/>
</dbReference>
<gene>
    <name evidence="3" type="ORF">B9Q17_16705</name>
</gene>
<dbReference type="InterPro" id="IPR013424">
    <property type="entry name" value="Ice-binding_C"/>
</dbReference>
<dbReference type="NCBIfam" id="TIGR02595">
    <property type="entry name" value="PEP_CTERM"/>
    <property type="match status" value="1"/>
</dbReference>
<feature type="domain" description="Ice-binding protein C-terminal" evidence="2">
    <location>
        <begin position="227"/>
        <end position="249"/>
    </location>
</feature>
<protein>
    <recommendedName>
        <fullName evidence="2">Ice-binding protein C-terminal domain-containing protein</fullName>
    </recommendedName>
</protein>
<proteinExistence type="predicted"/>
<reference evidence="3 4" key="1">
    <citation type="submission" date="2017-06" db="EMBL/GenBank/DDBJ databases">
        <title>Draft genome sequence of the halophilic bacterium Marinobacter vinifirmus FB1.</title>
        <authorList>
            <person name="Stepanov V.G."/>
            <person name="Roberts D.J."/>
            <person name="Fox G.E."/>
        </authorList>
    </citation>
    <scope>NUCLEOTIDE SEQUENCE [LARGE SCALE GENOMIC DNA]</scope>
    <source>
        <strain evidence="3 4">FB1</strain>
    </source>
</reference>
<dbReference type="AlphaFoldDB" id="A0A7Z1IN45"/>
<evidence type="ECO:0000313" key="3">
    <source>
        <dbReference type="EMBL" id="OZC36654.1"/>
    </source>
</evidence>
<evidence type="ECO:0000256" key="1">
    <source>
        <dbReference type="SAM" id="SignalP"/>
    </source>
</evidence>
<name>A0A7Z1IN45_9GAMM</name>
<organism evidence="3 4">
    <name type="scientific">Marinobacter vinifirmus</name>
    <dbReference type="NCBI Taxonomy" id="355591"/>
    <lineage>
        <taxon>Bacteria</taxon>
        <taxon>Pseudomonadati</taxon>
        <taxon>Pseudomonadota</taxon>
        <taxon>Gammaproteobacteria</taxon>
        <taxon>Pseudomonadales</taxon>
        <taxon>Marinobacteraceae</taxon>
        <taxon>Marinobacter</taxon>
    </lineage>
</organism>
<dbReference type="NCBIfam" id="NF038131">
    <property type="entry name" value="choice_anch_K"/>
    <property type="match status" value="1"/>
</dbReference>
<comment type="caution">
    <text evidence="3">The sequence shown here is derived from an EMBL/GenBank/DDBJ whole genome shotgun (WGS) entry which is preliminary data.</text>
</comment>